<proteinExistence type="predicted"/>
<dbReference type="AlphaFoldDB" id="A0A8S2AWM2"/>
<organism evidence="1 2">
    <name type="scientific">Arabidopsis arenosa</name>
    <name type="common">Sand rock-cress</name>
    <name type="synonym">Cardaminopsis arenosa</name>
    <dbReference type="NCBI Taxonomy" id="38785"/>
    <lineage>
        <taxon>Eukaryota</taxon>
        <taxon>Viridiplantae</taxon>
        <taxon>Streptophyta</taxon>
        <taxon>Embryophyta</taxon>
        <taxon>Tracheophyta</taxon>
        <taxon>Spermatophyta</taxon>
        <taxon>Magnoliopsida</taxon>
        <taxon>eudicotyledons</taxon>
        <taxon>Gunneridae</taxon>
        <taxon>Pentapetalae</taxon>
        <taxon>rosids</taxon>
        <taxon>malvids</taxon>
        <taxon>Brassicales</taxon>
        <taxon>Brassicaceae</taxon>
        <taxon>Camelineae</taxon>
        <taxon>Arabidopsis</taxon>
    </lineage>
</organism>
<evidence type="ECO:0000313" key="2">
    <source>
        <dbReference type="Proteomes" id="UP000682877"/>
    </source>
</evidence>
<gene>
    <name evidence="1" type="ORF">AARE701A_LOCUS20099</name>
</gene>
<protein>
    <submittedName>
        <fullName evidence="1">Uncharacterized protein</fullName>
    </submittedName>
</protein>
<dbReference type="InterPro" id="IPR018971">
    <property type="entry name" value="DUF1997"/>
</dbReference>
<dbReference type="Proteomes" id="UP000682877">
    <property type="component" value="Chromosome 7"/>
</dbReference>
<dbReference type="PANTHER" id="PTHR34133:SF8">
    <property type="entry name" value="OS07G0633000 PROTEIN"/>
    <property type="match status" value="1"/>
</dbReference>
<dbReference type="PANTHER" id="PTHR34133">
    <property type="entry name" value="OS07G0633000 PROTEIN"/>
    <property type="match status" value="1"/>
</dbReference>
<reference evidence="1" key="1">
    <citation type="submission" date="2021-01" db="EMBL/GenBank/DDBJ databases">
        <authorList>
            <person name="Bezrukov I."/>
        </authorList>
    </citation>
    <scope>NUCLEOTIDE SEQUENCE</scope>
</reference>
<dbReference type="Pfam" id="PF09366">
    <property type="entry name" value="DUF1997"/>
    <property type="match status" value="2"/>
</dbReference>
<accession>A0A8S2AWM2</accession>
<keyword evidence="2" id="KW-1185">Reference proteome</keyword>
<evidence type="ECO:0000313" key="1">
    <source>
        <dbReference type="EMBL" id="CAE6205183.1"/>
    </source>
</evidence>
<dbReference type="EMBL" id="LR999457">
    <property type="protein sequence ID" value="CAE6205183.1"/>
    <property type="molecule type" value="Genomic_DNA"/>
</dbReference>
<sequence>MREMTARSAVLSSGMFRSYHRPVTTEVRSIIRSRVKCQVSSVKPATYSSKLSTDIPLHESPQALFDEYLEDKSRLFEAMFPDKPRSHRLNEEEWRIQMLPINFLFLTVWPVVDMRLRCKSNGQDYPPDVPLDITKVLELNMMRWKLKGLDRVMEPSDFSLEVKGALYPDRRGKHTRLRGQLEMNISFVLPPVLELVPEDVRRNLANAVLTGLVENMKHKVNGSLLADYSSLLRRCSMSIWRTNRGFSKQCFPDKPKNHRLNEEEWRIQMLPIKFFFLTAWPVVVMRIRCKSNGQDYPSDVPLHITKVLELNMTKWELQGLDRVMEPSDFTLGVKGALYPDRRGRQTRLKGRLETSISFVLPSVLALVPEDVRRNMANAILAGLVESMKHKVIESLVADYSKFKYERKTHN</sequence>
<name>A0A8S2AWM2_ARAAE</name>